<keyword evidence="1" id="KW-1133">Transmembrane helix</keyword>
<evidence type="ECO:0008006" key="4">
    <source>
        <dbReference type="Google" id="ProtNLM"/>
    </source>
</evidence>
<feature type="transmembrane region" description="Helical" evidence="1">
    <location>
        <begin position="243"/>
        <end position="263"/>
    </location>
</feature>
<name>A0ABM9PCQ5_9FLAO</name>
<feature type="transmembrane region" description="Helical" evidence="1">
    <location>
        <begin position="60"/>
        <end position="81"/>
    </location>
</feature>
<proteinExistence type="predicted"/>
<evidence type="ECO:0000313" key="3">
    <source>
        <dbReference type="Proteomes" id="UP001497527"/>
    </source>
</evidence>
<sequence>MNNDYKSSKFKALLDKLQQESWQLELLITGFAIFGLINLINPIEAAHNESVALQNYGRFYYPVIKLSCFILIINLIVHVILRGLWIGAIGLRYVSNDIDYDELNYNERFTKFLKKKVGSFDGYIARLENYCSILFAVTFLTLFYLISFFAVIFVVILAGNLFIEANVFSKTIGTFFFAFFTFGFLGLAFIVFIDFITLGYLKKKEWTSFLYMPIYRVFSIITLSFLYRPLVYNLLDNKFGRRIAFMLFPLYMSILYISTLNNVRSNYLSTKSYSSINYSRNNNYLDLLEENEFVKNVAIPTKITSKPYVTVFIPFKKKIEDILLQRNENLIPEEDQRGLNSSFFKIFKSKRRNYSYKRDSVYSKYLATFNDTYMISIDSLEITSDFIINQTNKQLGFQSVIPLKKVQEGKHLISIRRKIMNPKTKEEKIERVAQIPFWYYKDN</sequence>
<keyword evidence="1" id="KW-0812">Transmembrane</keyword>
<feature type="transmembrane region" description="Helical" evidence="1">
    <location>
        <begin position="175"/>
        <end position="201"/>
    </location>
</feature>
<protein>
    <recommendedName>
        <fullName evidence="4">Yip1 domain-containing protein</fullName>
    </recommendedName>
</protein>
<evidence type="ECO:0000313" key="2">
    <source>
        <dbReference type="EMBL" id="CAL2103286.1"/>
    </source>
</evidence>
<feature type="transmembrane region" description="Helical" evidence="1">
    <location>
        <begin position="213"/>
        <end position="231"/>
    </location>
</feature>
<comment type="caution">
    <text evidence="2">The sequence shown here is derived from an EMBL/GenBank/DDBJ whole genome shotgun (WGS) entry which is preliminary data.</text>
</comment>
<feature type="transmembrane region" description="Helical" evidence="1">
    <location>
        <begin position="21"/>
        <end position="40"/>
    </location>
</feature>
<dbReference type="Proteomes" id="UP001497527">
    <property type="component" value="Unassembled WGS sequence"/>
</dbReference>
<dbReference type="EMBL" id="CAXJIO010000012">
    <property type="protein sequence ID" value="CAL2103286.1"/>
    <property type="molecule type" value="Genomic_DNA"/>
</dbReference>
<keyword evidence="1" id="KW-0472">Membrane</keyword>
<gene>
    <name evidence="2" type="ORF">T190423A01A_30400</name>
</gene>
<organism evidence="2 3">
    <name type="scientific">Tenacibaculum polynesiense</name>
    <dbReference type="NCBI Taxonomy" id="3137857"/>
    <lineage>
        <taxon>Bacteria</taxon>
        <taxon>Pseudomonadati</taxon>
        <taxon>Bacteroidota</taxon>
        <taxon>Flavobacteriia</taxon>
        <taxon>Flavobacteriales</taxon>
        <taxon>Flavobacteriaceae</taxon>
        <taxon>Tenacibaculum</taxon>
    </lineage>
</organism>
<dbReference type="RefSeq" id="WP_348717419.1">
    <property type="nucleotide sequence ID" value="NZ_CAXJIO010000012.1"/>
</dbReference>
<feature type="transmembrane region" description="Helical" evidence="1">
    <location>
        <begin position="133"/>
        <end position="163"/>
    </location>
</feature>
<evidence type="ECO:0000256" key="1">
    <source>
        <dbReference type="SAM" id="Phobius"/>
    </source>
</evidence>
<keyword evidence="3" id="KW-1185">Reference proteome</keyword>
<accession>A0ABM9PCQ5</accession>
<reference evidence="2 3" key="1">
    <citation type="submission" date="2024-05" db="EMBL/GenBank/DDBJ databases">
        <authorList>
            <person name="Duchaud E."/>
        </authorList>
    </citation>
    <scope>NUCLEOTIDE SEQUENCE [LARGE SCALE GENOMIC DNA]</scope>
    <source>
        <strain evidence="2">Ena-SAMPLE-TAB-13-05-2024-13:56:06:370-140308</strain>
    </source>
</reference>